<organism evidence="2 3">
    <name type="scientific">Penicillium diatomitis</name>
    <dbReference type="NCBI Taxonomy" id="2819901"/>
    <lineage>
        <taxon>Eukaryota</taxon>
        <taxon>Fungi</taxon>
        <taxon>Dikarya</taxon>
        <taxon>Ascomycota</taxon>
        <taxon>Pezizomycotina</taxon>
        <taxon>Eurotiomycetes</taxon>
        <taxon>Eurotiomycetidae</taxon>
        <taxon>Eurotiales</taxon>
        <taxon>Aspergillaceae</taxon>
        <taxon>Penicillium</taxon>
    </lineage>
</organism>
<dbReference type="EMBL" id="JAPWDQ010000008">
    <property type="protein sequence ID" value="KAJ5482737.1"/>
    <property type="molecule type" value="Genomic_DNA"/>
</dbReference>
<evidence type="ECO:0000313" key="2">
    <source>
        <dbReference type="EMBL" id="KAJ5482737.1"/>
    </source>
</evidence>
<dbReference type="RefSeq" id="XP_056788709.1">
    <property type="nucleotide sequence ID" value="XM_056935785.1"/>
</dbReference>
<feature type="region of interest" description="Disordered" evidence="1">
    <location>
        <begin position="292"/>
        <end position="312"/>
    </location>
</feature>
<dbReference type="GeneID" id="81626034"/>
<comment type="caution">
    <text evidence="2">The sequence shown here is derived from an EMBL/GenBank/DDBJ whole genome shotgun (WGS) entry which is preliminary data.</text>
</comment>
<evidence type="ECO:0000256" key="1">
    <source>
        <dbReference type="SAM" id="MobiDB-lite"/>
    </source>
</evidence>
<proteinExistence type="predicted"/>
<sequence>MGNKSSAISGLAHQPKQGDYALVLDAEKKLHTFPGPKDGDQESPEKALSLEVVKWREPFPVLVLTVSSSSLKRDFKEDMDDTADALQYTFKLPANYPGGRAALLNTIRELIDGSNPHGITETYTGKKMTNKFLFDKRANRLGEKNFKWQDTKVQYGCHVDWAQYSSKIFFRLRAKSREMGIIVVDRHADGYKFVVGQERGLIQQIRFAQFMALPARIWLHVQYQRRKAEWLDSQASKAQASNCGDVDMPVSKEADRPVAEERNCLTQEEEQYASQPTLQSQMSTADMGLVADDKDQVDTPDNTDRTPEGHLREVKPAAVAEVLESSSAKKVPEKSTPQGELQQRAVKEIVKFLNPLAAPWTAPQHMLAPESVATVARRGCSQDVSNQQSHQAKETASPSPRATGSSLADQSRIPEVRGFFWDMTYHSFLCQKEGCETRGSLWDGQSVICPFCGPYSYVRYCGREHMREDVRAHWPNCGQLTMKEPCVALSMPPDLLREPPAIPCMHGRDRPERHRQALWFSTARGEGDYFIFADGGPGVDVEWEPAALRGRCSLRVTHVVRFDDPGEKDRFRRVLAVCLLESLEVQPLVGYLFRMLRDRLRSEQQWSPELDVKIRRQLTWEFAICPDARDIGQRHACEAEWLGLPPRTCRDRTCEAERPSLLGRPNWSRWFERIVSNEEASHWILRANRTTHPVVKGVQARVRGEGFDHVPVEERRLFRRGEGWDGLGSGPWEWEGDCELMSTPM</sequence>
<feature type="compositionally biased region" description="Polar residues" evidence="1">
    <location>
        <begin position="382"/>
        <end position="409"/>
    </location>
</feature>
<name>A0A9X0BSP5_9EURO</name>
<reference evidence="2" key="2">
    <citation type="journal article" date="2023" name="IMA Fungus">
        <title>Comparative genomic study of the Penicillium genus elucidates a diverse pangenome and 15 lateral gene transfer events.</title>
        <authorList>
            <person name="Petersen C."/>
            <person name="Sorensen T."/>
            <person name="Nielsen M.R."/>
            <person name="Sondergaard T.E."/>
            <person name="Sorensen J.L."/>
            <person name="Fitzpatrick D.A."/>
            <person name="Frisvad J.C."/>
            <person name="Nielsen K.L."/>
        </authorList>
    </citation>
    <scope>NUCLEOTIDE SEQUENCE</scope>
    <source>
        <strain evidence="2">IBT 30728</strain>
    </source>
</reference>
<reference evidence="2" key="1">
    <citation type="submission" date="2022-12" db="EMBL/GenBank/DDBJ databases">
        <authorList>
            <person name="Petersen C."/>
        </authorList>
    </citation>
    <scope>NUCLEOTIDE SEQUENCE</scope>
    <source>
        <strain evidence="2">IBT 30728</strain>
    </source>
</reference>
<accession>A0A9X0BSP5</accession>
<keyword evidence="3" id="KW-1185">Reference proteome</keyword>
<feature type="region of interest" description="Disordered" evidence="1">
    <location>
        <begin position="378"/>
        <end position="409"/>
    </location>
</feature>
<dbReference type="AlphaFoldDB" id="A0A9X0BSP5"/>
<dbReference type="Proteomes" id="UP001148312">
    <property type="component" value="Unassembled WGS sequence"/>
</dbReference>
<evidence type="ECO:0000313" key="3">
    <source>
        <dbReference type="Proteomes" id="UP001148312"/>
    </source>
</evidence>
<protein>
    <submittedName>
        <fullName evidence="2">Uncharacterized protein</fullName>
    </submittedName>
</protein>
<gene>
    <name evidence="2" type="ORF">N7539_006183</name>
</gene>